<reference evidence="3 4" key="1">
    <citation type="submission" date="2023-01" db="EMBL/GenBank/DDBJ databases">
        <title>Cultivation and genomic characterization of new, ubiquitous marine nitrite-oxidizing bacteria from the Nitrospirales.</title>
        <authorList>
            <person name="Mueller A.J."/>
            <person name="Daebeler A."/>
            <person name="Herbold C.W."/>
            <person name="Kirkegaard R.H."/>
            <person name="Daims H."/>
        </authorList>
    </citation>
    <scope>NUCLEOTIDE SEQUENCE [LARGE SCALE GENOMIC DNA]</scope>
    <source>
        <strain evidence="3 4">DK</strain>
    </source>
</reference>
<keyword evidence="1" id="KW-1133">Transmembrane helix</keyword>
<evidence type="ECO:0000313" key="4">
    <source>
        <dbReference type="Proteomes" id="UP001302494"/>
    </source>
</evidence>
<proteinExistence type="predicted"/>
<organism evidence="3 4">
    <name type="scientific">Candidatus Nitrospira neomarina</name>
    <dbReference type="NCBI Taxonomy" id="3020899"/>
    <lineage>
        <taxon>Bacteria</taxon>
        <taxon>Pseudomonadati</taxon>
        <taxon>Nitrospirota</taxon>
        <taxon>Nitrospiria</taxon>
        <taxon>Nitrospirales</taxon>
        <taxon>Nitrospiraceae</taxon>
        <taxon>Nitrospira</taxon>
    </lineage>
</organism>
<evidence type="ECO:0000313" key="3">
    <source>
        <dbReference type="EMBL" id="WNM63334.1"/>
    </source>
</evidence>
<dbReference type="PANTHER" id="PTHR30373:SF2">
    <property type="entry name" value="UPF0603 PROTEIN YGCG"/>
    <property type="match status" value="1"/>
</dbReference>
<dbReference type="AlphaFoldDB" id="A0AA96GSM1"/>
<evidence type="ECO:0000259" key="2">
    <source>
        <dbReference type="Pfam" id="PF04536"/>
    </source>
</evidence>
<evidence type="ECO:0000256" key="1">
    <source>
        <dbReference type="SAM" id="Phobius"/>
    </source>
</evidence>
<name>A0AA96GSM1_9BACT</name>
<accession>A0AA96GSM1</accession>
<dbReference type="Proteomes" id="UP001302494">
    <property type="component" value="Chromosome"/>
</dbReference>
<keyword evidence="1" id="KW-0812">Transmembrane</keyword>
<protein>
    <submittedName>
        <fullName evidence="3">TPM domain-containing protein</fullName>
    </submittedName>
</protein>
<dbReference type="PANTHER" id="PTHR30373">
    <property type="entry name" value="UPF0603 PROTEIN YGCG"/>
    <property type="match status" value="1"/>
</dbReference>
<keyword evidence="4" id="KW-1185">Reference proteome</keyword>
<feature type="domain" description="TPM" evidence="2">
    <location>
        <begin position="41"/>
        <end position="153"/>
    </location>
</feature>
<sequence length="244" mass="27217">MTRSTGWFVGPLILVFVLAFSALSMGMTPQEQNLPTPLGYVSDYAHLLDEEWHKQIRSVCKDLESSSGVEMLVVTLPSISPLSHAQEYASRLYESWRIGTAQQERGILLLVAVKERQAVVVVGKNLLSVVTPQQLDEISLKHLRPMFRSGEYGINIYRSAVSLSTLAARATIQKEKPKPQRSAAFWMNIAVVVLMFYALWRFTRPERRHPFPRWKNGEYWGTGQGGFGGNFGGFGGGTGGQGLR</sequence>
<dbReference type="InterPro" id="IPR007621">
    <property type="entry name" value="TPM_dom"/>
</dbReference>
<dbReference type="KEGG" id="nneo:PQG83_06155"/>
<dbReference type="RefSeq" id="WP_312747852.1">
    <property type="nucleotide sequence ID" value="NZ_CP116968.1"/>
</dbReference>
<keyword evidence="1" id="KW-0472">Membrane</keyword>
<feature type="transmembrane region" description="Helical" evidence="1">
    <location>
        <begin position="183"/>
        <end position="200"/>
    </location>
</feature>
<dbReference type="Pfam" id="PF04536">
    <property type="entry name" value="TPM_phosphatase"/>
    <property type="match status" value="1"/>
</dbReference>
<dbReference type="EMBL" id="CP116968">
    <property type="protein sequence ID" value="WNM63334.1"/>
    <property type="molecule type" value="Genomic_DNA"/>
</dbReference>
<dbReference type="Gene3D" id="3.10.310.50">
    <property type="match status" value="1"/>
</dbReference>
<gene>
    <name evidence="3" type="ORF">PQG83_06155</name>
</gene>